<dbReference type="RefSeq" id="WP_013888052.1">
    <property type="nucleotide sequence ID" value="NC_015673.1"/>
</dbReference>
<evidence type="ECO:0000313" key="1">
    <source>
        <dbReference type="EMBL" id="AEI09032.1"/>
    </source>
</evidence>
<dbReference type="eggNOG" id="ENOG5031IK7">
    <property type="taxonomic scope" value="Bacteria"/>
</dbReference>
<proteinExistence type="predicted"/>
<reference evidence="1 2" key="1">
    <citation type="journal article" date="2012" name="BMC Genomics">
        <title>Complete genome sequence, lifestyle, and multi-drug resistance of the human pathogen Corynebacterium resistens DSM 45100 isolated from blood samples of a leukemia patient.</title>
        <authorList>
            <person name="Schroder J."/>
            <person name="Maus I."/>
            <person name="Meyer K."/>
            <person name="Wordemann S."/>
            <person name="Blom J."/>
            <person name="Jaenicke S."/>
            <person name="Schneider J."/>
            <person name="Trost E."/>
            <person name="Tauch A."/>
        </authorList>
    </citation>
    <scope>NUCLEOTIDE SEQUENCE [LARGE SCALE GENOMIC DNA]</scope>
    <source>
        <strain evidence="2">DSM 45100 / JCM 12819 / CCUG 50093 / GTC 2026 / SICGH 158</strain>
    </source>
</reference>
<dbReference type="EMBL" id="CP002857">
    <property type="protein sequence ID" value="AEI09032.1"/>
    <property type="molecule type" value="Genomic_DNA"/>
</dbReference>
<gene>
    <name evidence="1" type="ordered locus">CRES_0675</name>
</gene>
<keyword evidence="2" id="KW-1185">Reference proteome</keyword>
<accession>F8DZD8</accession>
<name>F8DZD8_CORRG</name>
<dbReference type="AlphaFoldDB" id="F8DZD8"/>
<dbReference type="STRING" id="662755.CRES_0675"/>
<protein>
    <submittedName>
        <fullName evidence="1">Uncharacterized protein</fullName>
    </submittedName>
</protein>
<sequence length="253" mass="28313">MHYNATLRVRELTQNIFDIGDEIAEHLDNLAQAMADWDKELVTDCLHELRDIIAEGRSEVRPQLAELNGLRQAFVSGIKAGRMSHPGSLLDAERFPHPGRTLSFLRGDTSPAQHQAAFAETGKSQDAAAVEAKSSDAADIVDEPATMASTAAWRLWMRQRSEQLQSELSELAEWVVEQTERGLSNQSVLLTQTFAKTERFAQDVVQQWEEVVAKQPTLARSMRGEAPPKFLQERDRVAAVLTRIQRKRRGAAV</sequence>
<dbReference type="HOGENOM" id="CLU_082066_0_0_11"/>
<dbReference type="OrthoDB" id="4426143at2"/>
<organism evidence="1 2">
    <name type="scientific">Corynebacterium resistens (strain DSM 45100 / JCM 12819 / GTC 2026 / SICGH 158)</name>
    <dbReference type="NCBI Taxonomy" id="662755"/>
    <lineage>
        <taxon>Bacteria</taxon>
        <taxon>Bacillati</taxon>
        <taxon>Actinomycetota</taxon>
        <taxon>Actinomycetes</taxon>
        <taxon>Mycobacteriales</taxon>
        <taxon>Corynebacteriaceae</taxon>
        <taxon>Corynebacterium</taxon>
    </lineage>
</organism>
<dbReference type="Proteomes" id="UP000000492">
    <property type="component" value="Chromosome"/>
</dbReference>
<evidence type="ECO:0000313" key="2">
    <source>
        <dbReference type="Proteomes" id="UP000000492"/>
    </source>
</evidence>
<dbReference type="KEGG" id="crd:CRES_0675"/>